<dbReference type="EMBL" id="MDZA01000416">
    <property type="protein sequence ID" value="OGX83497.1"/>
    <property type="molecule type" value="Genomic_DNA"/>
</dbReference>
<sequence length="342" mass="37502">MLHGHGDDGYRHTSDIVADFSTNVWYGGEPAGLKEYVFSQWPRVNRYPEVLAESLAARAAAHHGVAPGQVLVSSGTTETIYLVAQAWARRRSTVVTPAFAEYEDAGRLHDHQQNFLAWDDLRTDTVINSDLVFVCSPNNPTGRVLGPRVLETLLANHPRTVFALDEAFIEFTDSAASAIPLLARFDNLLIMRSMTKAYAIPGLRLGYVVASAPVVARLTRARVPWTVNALAAAAGHFIFEHFAAVQPPTAQLLADRAAFAAQLAENPGLEIFPSQTHYFLGALKHGTAAALKRGLLDRYGLLIRDAANFRGLTPAHFRLCTRRPEDNQLLINALGEWTAVQN</sequence>
<reference evidence="5 6" key="1">
    <citation type="submission" date="2016-08" db="EMBL/GenBank/DDBJ databases">
        <title>Hymenobacter coccineus sp. nov., Hymenobacter lapidarius sp. nov. and Hymenobacter glacialis sp. nov., isolated from Antarctic soil.</title>
        <authorList>
            <person name="Sedlacek I."/>
            <person name="Kralova S."/>
            <person name="Kyrova K."/>
            <person name="Maslanova I."/>
            <person name="Stankova E."/>
            <person name="Vrbovska V."/>
            <person name="Nemec M."/>
            <person name="Bartak M."/>
            <person name="Svec P."/>
            <person name="Busse H.-J."/>
            <person name="Pantucek R."/>
        </authorList>
    </citation>
    <scope>NUCLEOTIDE SEQUENCE [LARGE SCALE GENOMIC DNA]</scope>
    <source>
        <strain evidence="5 6">CCM 8649</strain>
    </source>
</reference>
<evidence type="ECO:0000313" key="6">
    <source>
        <dbReference type="Proteomes" id="UP000177506"/>
    </source>
</evidence>
<evidence type="ECO:0000256" key="2">
    <source>
        <dbReference type="ARBA" id="ARBA00022898"/>
    </source>
</evidence>
<dbReference type="Gene3D" id="3.40.640.10">
    <property type="entry name" value="Type I PLP-dependent aspartate aminotransferase-like (Major domain)"/>
    <property type="match status" value="1"/>
</dbReference>
<accession>A0A1G1SXZ7</accession>
<proteinExistence type="inferred from homology"/>
<name>A0A1G1SXZ7_9BACT</name>
<dbReference type="Pfam" id="PF00155">
    <property type="entry name" value="Aminotran_1_2"/>
    <property type="match status" value="1"/>
</dbReference>
<dbReference type="RefSeq" id="WP_070746194.1">
    <property type="nucleotide sequence ID" value="NZ_MDZA01000416.1"/>
</dbReference>
<dbReference type="Proteomes" id="UP000177506">
    <property type="component" value="Unassembled WGS sequence"/>
</dbReference>
<dbReference type="InterPro" id="IPR015421">
    <property type="entry name" value="PyrdxlP-dep_Trfase_major"/>
</dbReference>
<dbReference type="GO" id="GO:0008483">
    <property type="term" value="F:transaminase activity"/>
    <property type="evidence" value="ECO:0007669"/>
    <property type="project" value="UniProtKB-KW"/>
</dbReference>
<dbReference type="OrthoDB" id="9813612at2"/>
<dbReference type="Gene3D" id="3.90.1150.10">
    <property type="entry name" value="Aspartate Aminotransferase, domain 1"/>
    <property type="match status" value="1"/>
</dbReference>
<keyword evidence="3 5" id="KW-0032">Aminotransferase</keyword>
<comment type="cofactor">
    <cofactor evidence="1 3">
        <name>pyridoxal 5'-phosphate</name>
        <dbReference type="ChEBI" id="CHEBI:597326"/>
    </cofactor>
</comment>
<evidence type="ECO:0000256" key="3">
    <source>
        <dbReference type="RuleBase" id="RU000481"/>
    </source>
</evidence>
<protein>
    <recommendedName>
        <fullName evidence="3">Aminotransferase</fullName>
        <ecNumber evidence="3">2.6.1.-</ecNumber>
    </recommendedName>
</protein>
<dbReference type="EC" id="2.6.1.-" evidence="3"/>
<comment type="caution">
    <text evidence="5">The sequence shown here is derived from an EMBL/GenBank/DDBJ whole genome shotgun (WGS) entry which is preliminary data.</text>
</comment>
<feature type="domain" description="Aminotransferase class I/classII large" evidence="4">
    <location>
        <begin position="42"/>
        <end position="334"/>
    </location>
</feature>
<dbReference type="PANTHER" id="PTHR42885:SF1">
    <property type="entry name" value="THREONINE-PHOSPHATE DECARBOXYLASE"/>
    <property type="match status" value="1"/>
</dbReference>
<dbReference type="AlphaFoldDB" id="A0A1G1SXZ7"/>
<dbReference type="SUPFAM" id="SSF53383">
    <property type="entry name" value="PLP-dependent transferases"/>
    <property type="match status" value="1"/>
</dbReference>
<evidence type="ECO:0000313" key="5">
    <source>
        <dbReference type="EMBL" id="OGX83497.1"/>
    </source>
</evidence>
<dbReference type="PROSITE" id="PS00105">
    <property type="entry name" value="AA_TRANSFER_CLASS_1"/>
    <property type="match status" value="1"/>
</dbReference>
<dbReference type="InterPro" id="IPR015422">
    <property type="entry name" value="PyrdxlP-dep_Trfase_small"/>
</dbReference>
<gene>
    <name evidence="5" type="ORF">BEN49_12440</name>
</gene>
<comment type="similarity">
    <text evidence="3">Belongs to the class-I pyridoxal-phosphate-dependent aminotransferase family.</text>
</comment>
<keyword evidence="6" id="KW-1185">Reference proteome</keyword>
<organism evidence="5 6">
    <name type="scientific">Hymenobacter coccineus</name>
    <dbReference type="NCBI Taxonomy" id="1908235"/>
    <lineage>
        <taxon>Bacteria</taxon>
        <taxon>Pseudomonadati</taxon>
        <taxon>Bacteroidota</taxon>
        <taxon>Cytophagia</taxon>
        <taxon>Cytophagales</taxon>
        <taxon>Hymenobacteraceae</taxon>
        <taxon>Hymenobacter</taxon>
    </lineage>
</organism>
<dbReference type="PANTHER" id="PTHR42885">
    <property type="entry name" value="HISTIDINOL-PHOSPHATE AMINOTRANSFERASE-RELATED"/>
    <property type="match status" value="1"/>
</dbReference>
<dbReference type="InterPro" id="IPR015424">
    <property type="entry name" value="PyrdxlP-dep_Trfase"/>
</dbReference>
<keyword evidence="3" id="KW-0808">Transferase</keyword>
<dbReference type="InterPro" id="IPR004839">
    <property type="entry name" value="Aminotransferase_I/II_large"/>
</dbReference>
<evidence type="ECO:0000256" key="1">
    <source>
        <dbReference type="ARBA" id="ARBA00001933"/>
    </source>
</evidence>
<dbReference type="CDD" id="cd00609">
    <property type="entry name" value="AAT_like"/>
    <property type="match status" value="1"/>
</dbReference>
<keyword evidence="2" id="KW-0663">Pyridoxal phosphate</keyword>
<dbReference type="GO" id="GO:0030170">
    <property type="term" value="F:pyridoxal phosphate binding"/>
    <property type="evidence" value="ECO:0007669"/>
    <property type="project" value="InterPro"/>
</dbReference>
<evidence type="ECO:0000259" key="4">
    <source>
        <dbReference type="Pfam" id="PF00155"/>
    </source>
</evidence>
<dbReference type="InterPro" id="IPR004838">
    <property type="entry name" value="NHTrfase_class1_PyrdxlP-BS"/>
</dbReference>